<comment type="caution">
    <text evidence="2">The sequence shown here is derived from an EMBL/GenBank/DDBJ whole genome shotgun (WGS) entry which is preliminary data.</text>
</comment>
<dbReference type="eggNOG" id="COG4845">
    <property type="taxonomic scope" value="Bacteria"/>
</dbReference>
<dbReference type="PANTHER" id="PTHR38474">
    <property type="entry name" value="SLR0299 PROTEIN"/>
    <property type="match status" value="1"/>
</dbReference>
<accession>A0A0R1S721</accession>
<evidence type="ECO:0000313" key="2">
    <source>
        <dbReference type="EMBL" id="KRL61275.1"/>
    </source>
</evidence>
<dbReference type="AlphaFoldDB" id="A0A0R1S721"/>
<dbReference type="PATRIC" id="fig|1423747.3.peg.871"/>
<reference evidence="2 3" key="1">
    <citation type="journal article" date="2015" name="Genome Announc.">
        <title>Expanding the biotechnology potential of lactobacilli through comparative genomics of 213 strains and associated genera.</title>
        <authorList>
            <person name="Sun Z."/>
            <person name="Harris H.M."/>
            <person name="McCann A."/>
            <person name="Guo C."/>
            <person name="Argimon S."/>
            <person name="Zhang W."/>
            <person name="Yang X."/>
            <person name="Jeffery I.B."/>
            <person name="Cooney J.C."/>
            <person name="Kagawa T.F."/>
            <person name="Liu W."/>
            <person name="Song Y."/>
            <person name="Salvetti E."/>
            <person name="Wrobel A."/>
            <person name="Rasinkangas P."/>
            <person name="Parkhill J."/>
            <person name="Rea M.C."/>
            <person name="O'Sullivan O."/>
            <person name="Ritari J."/>
            <person name="Douillard F.P."/>
            <person name="Paul Ross R."/>
            <person name="Yang R."/>
            <person name="Briner A.E."/>
            <person name="Felis G.E."/>
            <person name="de Vos W.M."/>
            <person name="Barrangou R."/>
            <person name="Klaenhammer T.R."/>
            <person name="Caufield P.W."/>
            <person name="Cui Y."/>
            <person name="Zhang H."/>
            <person name="O'Toole P.W."/>
        </authorList>
    </citation>
    <scope>NUCLEOTIDE SEQUENCE [LARGE SCALE GENOMIC DNA]</scope>
    <source>
        <strain evidence="2 3">DSM 14340</strain>
    </source>
</reference>
<proteinExistence type="predicted"/>
<dbReference type="SMART" id="SM01059">
    <property type="entry name" value="CAT"/>
    <property type="match status" value="1"/>
</dbReference>
<dbReference type="PANTHER" id="PTHR38474:SF1">
    <property type="entry name" value="SLR0299 PROTEIN"/>
    <property type="match status" value="1"/>
</dbReference>
<dbReference type="SUPFAM" id="SSF52777">
    <property type="entry name" value="CoA-dependent acyltransferases"/>
    <property type="match status" value="1"/>
</dbReference>
<organism evidence="2 3">
    <name type="scientific">Latilactobacillus fuchuensis DSM 14340 = JCM 11249</name>
    <dbReference type="NCBI Taxonomy" id="1423747"/>
    <lineage>
        <taxon>Bacteria</taxon>
        <taxon>Bacillati</taxon>
        <taxon>Bacillota</taxon>
        <taxon>Bacilli</taxon>
        <taxon>Lactobacillales</taxon>
        <taxon>Lactobacillaceae</taxon>
        <taxon>Latilactobacillus</taxon>
    </lineage>
</organism>
<evidence type="ECO:0008006" key="4">
    <source>
        <dbReference type="Google" id="ProtNLM"/>
    </source>
</evidence>
<dbReference type="Proteomes" id="UP000051264">
    <property type="component" value="Unassembled WGS sequence"/>
</dbReference>
<dbReference type="GO" id="GO:0008811">
    <property type="term" value="F:chloramphenicol O-acetyltransferase activity"/>
    <property type="evidence" value="ECO:0007669"/>
    <property type="project" value="InterPro"/>
</dbReference>
<protein>
    <recommendedName>
        <fullName evidence="4">Chloramphenicol acetyltransferase</fullName>
    </recommendedName>
</protein>
<dbReference type="Pfam" id="PF00302">
    <property type="entry name" value="CAT"/>
    <property type="match status" value="1"/>
</dbReference>
<dbReference type="STRING" id="1423747.FC69_GL000853"/>
<name>A0A0R1S721_9LACO</name>
<gene>
    <name evidence="2" type="ORF">FC69_GL000853</name>
</gene>
<evidence type="ECO:0000313" key="3">
    <source>
        <dbReference type="Proteomes" id="UP000051264"/>
    </source>
</evidence>
<dbReference type="Gene3D" id="3.30.559.10">
    <property type="entry name" value="Chloramphenicol acetyltransferase-like domain"/>
    <property type="match status" value="1"/>
</dbReference>
<dbReference type="EMBL" id="AZEX01000023">
    <property type="protein sequence ID" value="KRL61275.1"/>
    <property type="molecule type" value="Genomic_DNA"/>
</dbReference>
<evidence type="ECO:0000256" key="1">
    <source>
        <dbReference type="PIRSR" id="PIRSR000440-1"/>
    </source>
</evidence>
<sequence>MGIYMLINERKIDQTNWPRKELFTFFSADQESQLYEITNQIDVTNLYQFVKREDISFYYALIQLSTTALNRIENFRYRIRGADVYCLAQLTPSFTTLQPGSELFQITTVDYVTDVIQFAQQAKLISNHQTTMMAFGDYQPDQLVQFSCLPWLHYSSFNMERSPDLADSVPKITWGKYESVAQRLRLPYTIQVNHRLVDGYHLGLFFTELQTLIDQLPN</sequence>
<dbReference type="InterPro" id="IPR023213">
    <property type="entry name" value="CAT-like_dom_sf"/>
</dbReference>
<feature type="active site" description="Proton acceptor" evidence="1">
    <location>
        <position position="194"/>
    </location>
</feature>
<dbReference type="InterPro" id="IPR001707">
    <property type="entry name" value="Cmp_AcTrfase"/>
</dbReference>
<dbReference type="PIRSF" id="PIRSF000440">
    <property type="entry name" value="CAT"/>
    <property type="match status" value="1"/>
</dbReference>